<dbReference type="EC" id="1.2.4.4" evidence="3"/>
<evidence type="ECO:0000256" key="4">
    <source>
        <dbReference type="ARBA" id="ARBA00023002"/>
    </source>
</evidence>
<accession>A0A316LFD2</accession>
<dbReference type="GO" id="GO:0003863">
    <property type="term" value="F:branched-chain 2-oxo acid dehydrogenase activity"/>
    <property type="evidence" value="ECO:0007669"/>
    <property type="project" value="UniProtKB-EC"/>
</dbReference>
<keyword evidence="8" id="KW-1185">Reference proteome</keyword>
<evidence type="ECO:0000313" key="7">
    <source>
        <dbReference type="EMBL" id="PWL38790.1"/>
    </source>
</evidence>
<evidence type="ECO:0000256" key="2">
    <source>
        <dbReference type="ARBA" id="ARBA00003906"/>
    </source>
</evidence>
<dbReference type="InterPro" id="IPR005475">
    <property type="entry name" value="Transketolase-like_Pyr-bd"/>
</dbReference>
<comment type="cofactor">
    <cofactor evidence="1">
        <name>thiamine diphosphate</name>
        <dbReference type="ChEBI" id="CHEBI:58937"/>
    </cofactor>
</comment>
<dbReference type="InterPro" id="IPR033248">
    <property type="entry name" value="Transketolase_C"/>
</dbReference>
<keyword evidence="5" id="KW-0786">Thiamine pyrophosphate</keyword>
<dbReference type="InterPro" id="IPR009014">
    <property type="entry name" value="Transketo_C/PFOR_II"/>
</dbReference>
<dbReference type="SMART" id="SM00861">
    <property type="entry name" value="Transket_pyr"/>
    <property type="match status" value="1"/>
</dbReference>
<dbReference type="PANTHER" id="PTHR42980:SF1">
    <property type="entry name" value="2-OXOISOVALERATE DEHYDROGENASE SUBUNIT BETA, MITOCHONDRIAL"/>
    <property type="match status" value="1"/>
</dbReference>
<dbReference type="CDD" id="cd02000">
    <property type="entry name" value="TPP_E1_PDC_ADC_BCADC"/>
    <property type="match status" value="1"/>
</dbReference>
<reference evidence="7 8" key="1">
    <citation type="submission" date="2018-05" db="EMBL/GenBank/DDBJ databases">
        <title>Complete genome sequence of Flagellimonas aquimarina ECD12 isolated from seaweed Ecklonia cava.</title>
        <authorList>
            <person name="Choi S."/>
            <person name="Seong C."/>
        </authorList>
    </citation>
    <scope>NUCLEOTIDE SEQUENCE [LARGE SCALE GENOMIC DNA]</scope>
    <source>
        <strain evidence="7 8">ECD12</strain>
    </source>
</reference>
<evidence type="ECO:0000259" key="6">
    <source>
        <dbReference type="SMART" id="SM00861"/>
    </source>
</evidence>
<evidence type="ECO:0000313" key="8">
    <source>
        <dbReference type="Proteomes" id="UP000245762"/>
    </source>
</evidence>
<dbReference type="Gene3D" id="3.40.50.970">
    <property type="match status" value="2"/>
</dbReference>
<comment type="caution">
    <text evidence="7">The sequence shown here is derived from an EMBL/GenBank/DDBJ whole genome shotgun (WGS) entry which is preliminary data.</text>
</comment>
<dbReference type="Proteomes" id="UP000245762">
    <property type="component" value="Unassembled WGS sequence"/>
</dbReference>
<protein>
    <recommendedName>
        <fullName evidence="3">3-methyl-2-oxobutanoate dehydrogenase (2-methylpropanoyl-transferring)</fullName>
        <ecNumber evidence="3">1.2.4.4</ecNumber>
    </recommendedName>
</protein>
<dbReference type="EMBL" id="QGEG01000002">
    <property type="protein sequence ID" value="PWL38790.1"/>
    <property type="molecule type" value="Genomic_DNA"/>
</dbReference>
<sequence length="803" mass="90101">MKPDSSTKTDISFDDFQSQILNDYEMAVTSRECSLLGRREVLSGKAKFGIFGDGKELPQLAMARAFQDGDFRSGYYRDQTFMMALGHLSPKEFFHGLYATTDIAKEPMSAGRQMGGHFVTHSLNEDGTWKNLTKQKNSSADISCTAGQMPRLLGLAQASKIYRNLKDIEQTNFSVNGNEVAWGTIGNASTSEGHFFETINAAGVLQVPLVMCVWDDAYGISVPAEFHTTKGDISEILKGLQRDDNNDGYEILKVSGWDYTALIHAFENASEIARENHIPVLIHVTELTQPQGHSTSGSHERYKSEDRLAWERENDCNKRFREWILENGIYTEEDLKSLERDIKQKVRAAKKEAWAEFLEPHLSSKKQLVQLLENAAEKSPNRTFISKLKNDLIAIEEPLKKDLAAKSRKALRYLVGENTPAKLHLQQWTEKFMASTQPKFSSHLYNELSNKAINIESLEPSYSNDAEQVDGRVILRDNFDILFEKYPEALVFGEDTGNIGDVNQGLEGLQKKYGPLRVSDTGIRETTIIGQGIGLALRGLRPIAEIQYLDYILYALQTLSDDLATLLYRTVGKQKAPLIVRTRGHRLEGIWHSGSQMGGLIHLLRGMYILVPRNMTQAAGFYNTLMKSDEPALVIESLNGYRLKEKKPANLGEFCTPIGKVETIKEGQDITLLSYGSTLRIVEKVAQELVELGVDAEVIDAQSLLPFDLEHDLAKSIKKTNRLLVIDEDVPGGCSAYLLQEIIEKQGAYKYLDSAPQTLTAKSHRPAYASDGDYFSKPNAEDIFEKVYEIMHEVDPKSYPALR</sequence>
<name>A0A316LFD2_9FLAO</name>
<proteinExistence type="predicted"/>
<dbReference type="Pfam" id="PF02779">
    <property type="entry name" value="Transket_pyr"/>
    <property type="match status" value="1"/>
</dbReference>
<feature type="domain" description="Transketolase-like pyrimidine-binding" evidence="6">
    <location>
        <begin position="469"/>
        <end position="643"/>
    </location>
</feature>
<dbReference type="AlphaFoldDB" id="A0A316LFD2"/>
<evidence type="ECO:0000256" key="5">
    <source>
        <dbReference type="ARBA" id="ARBA00023052"/>
    </source>
</evidence>
<dbReference type="Pfam" id="PF02780">
    <property type="entry name" value="Transketolase_C"/>
    <property type="match status" value="1"/>
</dbReference>
<dbReference type="Gene3D" id="3.40.50.920">
    <property type="match status" value="1"/>
</dbReference>
<dbReference type="InterPro" id="IPR001017">
    <property type="entry name" value="DH_E1"/>
</dbReference>
<dbReference type="Pfam" id="PF00676">
    <property type="entry name" value="E1_dh"/>
    <property type="match status" value="1"/>
</dbReference>
<dbReference type="GO" id="GO:0007584">
    <property type="term" value="P:response to nutrient"/>
    <property type="evidence" value="ECO:0007669"/>
    <property type="project" value="TreeGrafter"/>
</dbReference>
<dbReference type="PANTHER" id="PTHR42980">
    <property type="entry name" value="2-OXOISOVALERATE DEHYDROGENASE SUBUNIT BETA-RELATED"/>
    <property type="match status" value="1"/>
</dbReference>
<organism evidence="7 8">
    <name type="scientific">Flagellimonas aquimarina</name>
    <dbReference type="NCBI Taxonomy" id="2201895"/>
    <lineage>
        <taxon>Bacteria</taxon>
        <taxon>Pseudomonadati</taxon>
        <taxon>Bacteroidota</taxon>
        <taxon>Flavobacteriia</taxon>
        <taxon>Flavobacteriales</taxon>
        <taxon>Flavobacteriaceae</taxon>
        <taxon>Flagellimonas</taxon>
    </lineage>
</organism>
<evidence type="ECO:0000256" key="1">
    <source>
        <dbReference type="ARBA" id="ARBA00001964"/>
    </source>
</evidence>
<dbReference type="InterPro" id="IPR029061">
    <property type="entry name" value="THDP-binding"/>
</dbReference>
<comment type="function">
    <text evidence="2">E1 component of the 2-oxoglutarate dehydrogenase (OGDH) complex which catalyzes the decarboxylation of 2-oxoglutarate, the first step in the conversion of 2-oxoglutarate to succinyl-CoA and CO(2).</text>
</comment>
<gene>
    <name evidence="7" type="ORF">DKG77_11130</name>
</gene>
<dbReference type="OrthoDB" id="9769337at2"/>
<dbReference type="GO" id="GO:0009083">
    <property type="term" value="P:branched-chain amino acid catabolic process"/>
    <property type="evidence" value="ECO:0007669"/>
    <property type="project" value="TreeGrafter"/>
</dbReference>
<dbReference type="RefSeq" id="WP_109663003.1">
    <property type="nucleotide sequence ID" value="NZ_QGEG01000002.1"/>
</dbReference>
<dbReference type="SUPFAM" id="SSF52922">
    <property type="entry name" value="TK C-terminal domain-like"/>
    <property type="match status" value="1"/>
</dbReference>
<dbReference type="SUPFAM" id="SSF52518">
    <property type="entry name" value="Thiamin diphosphate-binding fold (THDP-binding)"/>
    <property type="match status" value="2"/>
</dbReference>
<keyword evidence="4" id="KW-0560">Oxidoreductase</keyword>
<evidence type="ECO:0000256" key="3">
    <source>
        <dbReference type="ARBA" id="ARBA00012277"/>
    </source>
</evidence>